<dbReference type="SUPFAM" id="SSF81606">
    <property type="entry name" value="PP2C-like"/>
    <property type="match status" value="1"/>
</dbReference>
<dbReference type="InterPro" id="IPR039248">
    <property type="entry name" value="Ptase_RsbX"/>
</dbReference>
<reference evidence="2 3" key="1">
    <citation type="submission" date="2017-07" db="EMBL/GenBank/DDBJ databases">
        <title>Draft Genome Sequences of Select Purple Nonsulfur Bacteria.</title>
        <authorList>
            <person name="Lasarre B."/>
            <person name="Mckinlay J.B."/>
        </authorList>
    </citation>
    <scope>NUCLEOTIDE SEQUENCE [LARGE SCALE GENOMIC DNA]</scope>
    <source>
        <strain evidence="2 3">DSM 11907</strain>
    </source>
</reference>
<evidence type="ECO:0000259" key="1">
    <source>
        <dbReference type="SMART" id="SM00331"/>
    </source>
</evidence>
<dbReference type="AlphaFoldDB" id="A0A327K735"/>
<proteinExistence type="predicted"/>
<dbReference type="SMART" id="SM00331">
    <property type="entry name" value="PP2C_SIG"/>
    <property type="match status" value="1"/>
</dbReference>
<gene>
    <name evidence="2" type="ORF">CH338_22005</name>
</gene>
<accession>A0A327K735</accession>
<name>A0A327K735_9BRAD</name>
<dbReference type="Gene3D" id="3.60.40.10">
    <property type="entry name" value="PPM-type phosphatase domain"/>
    <property type="match status" value="1"/>
</dbReference>
<dbReference type="PANTHER" id="PTHR35801:SF1">
    <property type="entry name" value="PHOSPHOSERINE PHOSPHATASE RSBX"/>
    <property type="match status" value="1"/>
</dbReference>
<dbReference type="RefSeq" id="WP_111359241.1">
    <property type="nucleotide sequence ID" value="NZ_NHSK01000069.1"/>
</dbReference>
<dbReference type="InterPro" id="IPR003594">
    <property type="entry name" value="HATPase_dom"/>
</dbReference>
<feature type="domain" description="PPM-type phosphatase" evidence="1">
    <location>
        <begin position="140"/>
        <end position="329"/>
    </location>
</feature>
<comment type="caution">
    <text evidence="2">The sequence shown here is derived from an EMBL/GenBank/DDBJ whole genome shotgun (WGS) entry which is preliminary data.</text>
</comment>
<keyword evidence="3" id="KW-1185">Reference proteome</keyword>
<dbReference type="Pfam" id="PF13581">
    <property type="entry name" value="HATPase_c_2"/>
    <property type="match status" value="1"/>
</dbReference>
<protein>
    <submittedName>
        <fullName evidence="2">Anti-sigma regulatory factor</fullName>
    </submittedName>
</protein>
<dbReference type="InterPro" id="IPR036457">
    <property type="entry name" value="PPM-type-like_dom_sf"/>
</dbReference>
<dbReference type="OrthoDB" id="479131at2"/>
<evidence type="ECO:0000313" key="2">
    <source>
        <dbReference type="EMBL" id="RAI33776.1"/>
    </source>
</evidence>
<evidence type="ECO:0000313" key="3">
    <source>
        <dbReference type="Proteomes" id="UP000248863"/>
    </source>
</evidence>
<dbReference type="Pfam" id="PF07228">
    <property type="entry name" value="SpoIIE"/>
    <property type="match status" value="1"/>
</dbReference>
<dbReference type="InterPro" id="IPR036890">
    <property type="entry name" value="HATPase_C_sf"/>
</dbReference>
<dbReference type="EMBL" id="NPEU01000341">
    <property type="protein sequence ID" value="RAI33776.1"/>
    <property type="molecule type" value="Genomic_DNA"/>
</dbReference>
<dbReference type="Proteomes" id="UP000248863">
    <property type="component" value="Unassembled WGS sequence"/>
</dbReference>
<dbReference type="Gene3D" id="3.30.565.10">
    <property type="entry name" value="Histidine kinase-like ATPase, C-terminal domain"/>
    <property type="match status" value="1"/>
</dbReference>
<dbReference type="InterPro" id="IPR001932">
    <property type="entry name" value="PPM-type_phosphatase-like_dom"/>
</dbReference>
<organism evidence="2 3">
    <name type="scientific">Rhodoplanes elegans</name>
    <dbReference type="NCBI Taxonomy" id="29408"/>
    <lineage>
        <taxon>Bacteria</taxon>
        <taxon>Pseudomonadati</taxon>
        <taxon>Pseudomonadota</taxon>
        <taxon>Alphaproteobacteria</taxon>
        <taxon>Hyphomicrobiales</taxon>
        <taxon>Nitrobacteraceae</taxon>
        <taxon>Rhodoplanes</taxon>
    </lineage>
</organism>
<sequence>MIRVPVHEPSQVSEARRTAAERAEQHGFGATDVGRVALATTELATNLIKHAGGGDILVGGFEEPDGAGIQVLALDKGRGIADLAACRADGYSTAGTNGHGLGAVFRQAHTVELVSWPALGTGLMARFEPGAPPQANKPSDATIGVVSVPKEGESVCGDGWSVDDADAARTVMVVDGLGHGPDAATAATEAVRVFQRHKGHRVPTLLDYIHGGLRGTRGAAVSVGRIDIAAGQVEFGGIGNVAGAVVTPTAIRRMVSLPGTAGHVARKIQSFDYPAEDGVVVLHSDGLATSWSLDRYPGLLRAHPTLIAAVLFRDFWRQRDDVTVLVARATTAAADGAAAGSAP</sequence>
<dbReference type="SUPFAM" id="SSF55874">
    <property type="entry name" value="ATPase domain of HSP90 chaperone/DNA topoisomerase II/histidine kinase"/>
    <property type="match status" value="1"/>
</dbReference>
<dbReference type="PANTHER" id="PTHR35801">
    <property type="entry name" value="PHOSPHOSERINE PHOSPHATASE RSBX"/>
    <property type="match status" value="1"/>
</dbReference>